<protein>
    <recommendedName>
        <fullName evidence="4">Minor capsid protein</fullName>
    </recommendedName>
</protein>
<accession>A0A5C4X2Y6</accession>
<evidence type="ECO:0008006" key="4">
    <source>
        <dbReference type="Google" id="ProtNLM"/>
    </source>
</evidence>
<dbReference type="AlphaFoldDB" id="A0A5C4X2Y6"/>
<evidence type="ECO:0000313" key="3">
    <source>
        <dbReference type="Proteomes" id="UP000314223"/>
    </source>
</evidence>
<organism evidence="2 3">
    <name type="scientific">Brevibacterium sediminis</name>
    <dbReference type="NCBI Taxonomy" id="1857024"/>
    <lineage>
        <taxon>Bacteria</taxon>
        <taxon>Bacillati</taxon>
        <taxon>Actinomycetota</taxon>
        <taxon>Actinomycetes</taxon>
        <taxon>Micrococcales</taxon>
        <taxon>Brevibacteriaceae</taxon>
        <taxon>Brevibacterium</taxon>
    </lineage>
</organism>
<comment type="caution">
    <text evidence="2">The sequence shown here is derived from an EMBL/GenBank/DDBJ whole genome shotgun (WGS) entry which is preliminary data.</text>
</comment>
<feature type="region of interest" description="Disordered" evidence="1">
    <location>
        <begin position="172"/>
        <end position="191"/>
    </location>
</feature>
<dbReference type="RefSeq" id="WP_139468056.1">
    <property type="nucleotide sequence ID" value="NZ_VDMQ01000003.1"/>
</dbReference>
<gene>
    <name evidence="2" type="ORF">FHQ09_06685</name>
</gene>
<dbReference type="InterPro" id="IPR057369">
    <property type="entry name" value="VG15"/>
</dbReference>
<dbReference type="Proteomes" id="UP000314223">
    <property type="component" value="Unassembled WGS sequence"/>
</dbReference>
<proteinExistence type="predicted"/>
<evidence type="ECO:0000256" key="1">
    <source>
        <dbReference type="SAM" id="MobiDB-lite"/>
    </source>
</evidence>
<name>A0A5C4X2Y6_9MICO</name>
<evidence type="ECO:0000313" key="2">
    <source>
        <dbReference type="EMBL" id="TNM55917.1"/>
    </source>
</evidence>
<sequence>MIDYATTLGYASLLDQLSKHALAELDRLFGAVSDFSDREKVEAFMDLMPELGNKFGAASSEVSAEFFDELNQIQEVKRPISPESFVEMPPSYWHSLVGWGTSDGFADWAKIAGGLTRRLSEMSADTMIGNAELQGGLSAQRVPRIGCCAFCSMLASRGAVYTPGSAGGVVGRGRPIGSHKQAKGIRPRGAQRMGEDYHDNCRCRVVTVTANNSVQLSKEADRHFELYEAARDKVNSGLELNVIQSRVGGSLKNEYEWIDASGESRSAKDKTNEIVKYMRHKLGA</sequence>
<dbReference type="Pfam" id="PF25310">
    <property type="entry name" value="VG15"/>
    <property type="match status" value="1"/>
</dbReference>
<reference evidence="2 3" key="1">
    <citation type="submission" date="2019-06" db="EMBL/GenBank/DDBJ databases">
        <authorList>
            <person name="Mardanova A.M."/>
            <person name="Pudova D.S."/>
            <person name="Shagimardanova E.I."/>
            <person name="Gogoleva N.E."/>
            <person name="Lutfullin M.T."/>
            <person name="Hadieva G.F."/>
            <person name="Sharipova M.R."/>
        </authorList>
    </citation>
    <scope>NUCLEOTIDE SEQUENCE [LARGE SCALE GENOMIC DNA]</scope>
    <source>
        <strain evidence="2 3">MG-1</strain>
    </source>
</reference>
<dbReference type="EMBL" id="VDMQ01000003">
    <property type="protein sequence ID" value="TNM55917.1"/>
    <property type="molecule type" value="Genomic_DNA"/>
</dbReference>